<keyword evidence="3" id="KW-1185">Reference proteome</keyword>
<keyword evidence="1" id="KW-1133">Transmembrane helix</keyword>
<dbReference type="Proteomes" id="UP000009169">
    <property type="component" value="Unassembled WGS sequence"/>
</dbReference>
<evidence type="ECO:0000313" key="3">
    <source>
        <dbReference type="Proteomes" id="UP000009169"/>
    </source>
</evidence>
<protein>
    <submittedName>
        <fullName evidence="2">Uncharacterized protein</fullName>
    </submittedName>
</protein>
<keyword evidence="1" id="KW-0472">Membrane</keyword>
<name>F2Q1K6_TRIEC</name>
<organism evidence="2 3">
    <name type="scientific">Trichophyton equinum (strain ATCC MYA-4606 / CBS 127.97)</name>
    <name type="common">Horse ringworm fungus</name>
    <dbReference type="NCBI Taxonomy" id="559882"/>
    <lineage>
        <taxon>Eukaryota</taxon>
        <taxon>Fungi</taxon>
        <taxon>Dikarya</taxon>
        <taxon>Ascomycota</taxon>
        <taxon>Pezizomycotina</taxon>
        <taxon>Eurotiomycetes</taxon>
        <taxon>Eurotiomycetidae</taxon>
        <taxon>Onygenales</taxon>
        <taxon>Arthrodermataceae</taxon>
        <taxon>Trichophyton</taxon>
    </lineage>
</organism>
<evidence type="ECO:0000313" key="2">
    <source>
        <dbReference type="EMBL" id="EGE08024.1"/>
    </source>
</evidence>
<evidence type="ECO:0000256" key="1">
    <source>
        <dbReference type="SAM" id="Phobius"/>
    </source>
</evidence>
<dbReference type="VEuPathDB" id="FungiDB:TEQG_07010"/>
<feature type="transmembrane region" description="Helical" evidence="1">
    <location>
        <begin position="33"/>
        <end position="54"/>
    </location>
</feature>
<dbReference type="AlphaFoldDB" id="F2Q1K6"/>
<dbReference type="HOGENOM" id="CLU_1435395_0_0_1"/>
<dbReference type="EMBL" id="DS995770">
    <property type="protein sequence ID" value="EGE08024.1"/>
    <property type="molecule type" value="Genomic_DNA"/>
</dbReference>
<reference evidence="3" key="1">
    <citation type="journal article" date="2012" name="MBio">
        <title>Comparative genome analysis of Trichophyton rubrum and related dermatophytes reveals candidate genes involved in infection.</title>
        <authorList>
            <person name="Martinez D.A."/>
            <person name="Oliver B.G."/>
            <person name="Graeser Y."/>
            <person name="Goldberg J.M."/>
            <person name="Li W."/>
            <person name="Martinez-Rossi N.M."/>
            <person name="Monod M."/>
            <person name="Shelest E."/>
            <person name="Barton R.C."/>
            <person name="Birch E."/>
            <person name="Brakhage A.A."/>
            <person name="Chen Z."/>
            <person name="Gurr S.J."/>
            <person name="Heiman D."/>
            <person name="Heitman J."/>
            <person name="Kosti I."/>
            <person name="Rossi A."/>
            <person name="Saif S."/>
            <person name="Samalova M."/>
            <person name="Saunders C.W."/>
            <person name="Shea T."/>
            <person name="Summerbell R.C."/>
            <person name="Xu J."/>
            <person name="Young S."/>
            <person name="Zeng Q."/>
            <person name="Birren B.W."/>
            <person name="Cuomo C.A."/>
            <person name="White T.C."/>
        </authorList>
    </citation>
    <scope>NUCLEOTIDE SEQUENCE [LARGE SCALE GENOMIC DNA]</scope>
    <source>
        <strain evidence="3">ATCC MYA-4606 / CBS 127.97</strain>
    </source>
</reference>
<feature type="transmembrane region" description="Helical" evidence="1">
    <location>
        <begin position="74"/>
        <end position="99"/>
    </location>
</feature>
<keyword evidence="1" id="KW-0812">Transmembrane</keyword>
<sequence length="189" mass="20542">MSCSIRAEDAFGPAAAPEVPRWLRLHAAVRESFFSIGVCSAMLLSVPVQLAWLSHHYHQQQQQAPAGPLLYSKLTAHLVSTCLKLVLVALVLVPGRIAADPRNRRSCVDSRRNLCLRRRPLVLAALPLAAAVHARPALPGALAAARRRAGADAVDGAAAGVLRRIHRRHRVRPGQARAGAARAQWKRWP</sequence>
<accession>F2Q1K6</accession>
<gene>
    <name evidence="2" type="ORF">TEQG_07010</name>
</gene>
<proteinExistence type="predicted"/>